<dbReference type="AlphaFoldDB" id="A0A0A9DPV3"/>
<evidence type="ECO:0000313" key="1">
    <source>
        <dbReference type="EMBL" id="JAD87665.1"/>
    </source>
</evidence>
<reference evidence="1" key="2">
    <citation type="journal article" date="2015" name="Data Brief">
        <title>Shoot transcriptome of the giant reed, Arundo donax.</title>
        <authorList>
            <person name="Barrero R.A."/>
            <person name="Guerrero F.D."/>
            <person name="Moolhuijzen P."/>
            <person name="Goolsby J.A."/>
            <person name="Tidwell J."/>
            <person name="Bellgard S.E."/>
            <person name="Bellgard M.I."/>
        </authorList>
    </citation>
    <scope>NUCLEOTIDE SEQUENCE</scope>
    <source>
        <tissue evidence="1">Shoot tissue taken approximately 20 cm above the soil surface</tissue>
    </source>
</reference>
<dbReference type="EMBL" id="GBRH01210230">
    <property type="protein sequence ID" value="JAD87665.1"/>
    <property type="molecule type" value="Transcribed_RNA"/>
</dbReference>
<proteinExistence type="predicted"/>
<name>A0A0A9DPV3_ARUDO</name>
<sequence length="94" mass="10247">MVDPIPSMLRKLFDFTNRLLPSAAASVFENVATWLGSPTSWRPCRQASALFTRILAAHAQEVGGFHTMPAITTSSSKAPAGLSWYRARNMPPSV</sequence>
<reference evidence="1" key="1">
    <citation type="submission" date="2014-09" db="EMBL/GenBank/DDBJ databases">
        <authorList>
            <person name="Magalhaes I.L.F."/>
            <person name="Oliveira U."/>
            <person name="Santos F.R."/>
            <person name="Vidigal T.H.D.A."/>
            <person name="Brescovit A.D."/>
            <person name="Santos A.J."/>
        </authorList>
    </citation>
    <scope>NUCLEOTIDE SEQUENCE</scope>
    <source>
        <tissue evidence="1">Shoot tissue taken approximately 20 cm above the soil surface</tissue>
    </source>
</reference>
<protein>
    <submittedName>
        <fullName evidence="1">Uncharacterized protein</fullName>
    </submittedName>
</protein>
<accession>A0A0A9DPV3</accession>
<organism evidence="1">
    <name type="scientific">Arundo donax</name>
    <name type="common">Giant reed</name>
    <name type="synonym">Donax arundinaceus</name>
    <dbReference type="NCBI Taxonomy" id="35708"/>
    <lineage>
        <taxon>Eukaryota</taxon>
        <taxon>Viridiplantae</taxon>
        <taxon>Streptophyta</taxon>
        <taxon>Embryophyta</taxon>
        <taxon>Tracheophyta</taxon>
        <taxon>Spermatophyta</taxon>
        <taxon>Magnoliopsida</taxon>
        <taxon>Liliopsida</taxon>
        <taxon>Poales</taxon>
        <taxon>Poaceae</taxon>
        <taxon>PACMAD clade</taxon>
        <taxon>Arundinoideae</taxon>
        <taxon>Arundineae</taxon>
        <taxon>Arundo</taxon>
    </lineage>
</organism>